<dbReference type="PANTHER" id="PTHR45962:SF1">
    <property type="entry name" value="N-FATTY-ACYL-AMINO ACID SYNTHASE_HYDROLASE PM20D1"/>
    <property type="match status" value="1"/>
</dbReference>
<feature type="domain" description="Peptidase M20 dimerisation" evidence="9">
    <location>
        <begin position="262"/>
        <end position="413"/>
    </location>
</feature>
<keyword evidence="5 7" id="KW-0862">Zinc</keyword>
<evidence type="ECO:0000256" key="1">
    <source>
        <dbReference type="ARBA" id="ARBA00006247"/>
    </source>
</evidence>
<dbReference type="SUPFAM" id="SSF53187">
    <property type="entry name" value="Zn-dependent exopeptidases"/>
    <property type="match status" value="1"/>
</dbReference>
<dbReference type="GO" id="GO:0004181">
    <property type="term" value="F:metallocarboxypeptidase activity"/>
    <property type="evidence" value="ECO:0007669"/>
    <property type="project" value="InterPro"/>
</dbReference>
<dbReference type="PANTHER" id="PTHR45962">
    <property type="entry name" value="N-FATTY-ACYL-AMINO ACID SYNTHASE/HYDROLASE PM20D1"/>
    <property type="match status" value="1"/>
</dbReference>
<feature type="binding site" evidence="7">
    <location>
        <position position="523"/>
    </location>
    <ligand>
        <name>Zn(2+)</name>
        <dbReference type="ChEBI" id="CHEBI:29105"/>
        <label>1</label>
    </ligand>
</feature>
<dbReference type="InterPro" id="IPR036264">
    <property type="entry name" value="Bact_exopeptidase_dim_dom"/>
</dbReference>
<feature type="binding site" evidence="7">
    <location>
        <position position="182"/>
    </location>
    <ligand>
        <name>Zn(2+)</name>
        <dbReference type="ChEBI" id="CHEBI:29105"/>
        <label>1</label>
    </ligand>
</feature>
<keyword evidence="3 7" id="KW-0479">Metal-binding</keyword>
<dbReference type="GeneID" id="66124857"/>
<dbReference type="Gene3D" id="3.40.630.10">
    <property type="entry name" value="Zn peptidases"/>
    <property type="match status" value="1"/>
</dbReference>
<keyword evidence="2" id="KW-0645">Protease</keyword>
<evidence type="ECO:0000256" key="8">
    <source>
        <dbReference type="SAM" id="Phobius"/>
    </source>
</evidence>
<keyword evidence="4" id="KW-0378">Hydrolase</keyword>
<comment type="similarity">
    <text evidence="1">Belongs to the peptidase M20A family.</text>
</comment>
<dbReference type="PIRSF" id="PIRSF037217">
    <property type="entry name" value="Carboxypeptidase_S"/>
    <property type="match status" value="1"/>
</dbReference>
<dbReference type="Pfam" id="PF07687">
    <property type="entry name" value="M20_dimer"/>
    <property type="match status" value="1"/>
</dbReference>
<dbReference type="Gene3D" id="3.30.70.360">
    <property type="match status" value="1"/>
</dbReference>
<dbReference type="InterPro" id="IPR017141">
    <property type="entry name" value="Pept_M20_carboxypep"/>
</dbReference>
<dbReference type="GO" id="GO:0051603">
    <property type="term" value="P:proteolysis involved in protein catabolic process"/>
    <property type="evidence" value="ECO:0007669"/>
    <property type="project" value="TreeGrafter"/>
</dbReference>
<keyword evidence="8" id="KW-1133">Transmembrane helix</keyword>
<dbReference type="CDD" id="cd05674">
    <property type="entry name" value="M20_yscS"/>
    <property type="match status" value="1"/>
</dbReference>
<feature type="binding site" evidence="7">
    <location>
        <position position="182"/>
    </location>
    <ligand>
        <name>Zn(2+)</name>
        <dbReference type="ChEBI" id="CHEBI:29105"/>
        <label>2</label>
    </ligand>
</feature>
<evidence type="ECO:0000256" key="2">
    <source>
        <dbReference type="ARBA" id="ARBA00022670"/>
    </source>
</evidence>
<feature type="binding site" evidence="7">
    <location>
        <position position="217"/>
    </location>
    <ligand>
        <name>Zn(2+)</name>
        <dbReference type="ChEBI" id="CHEBI:29105"/>
        <label>1</label>
    </ligand>
</feature>
<dbReference type="RefSeq" id="XP_043061265.1">
    <property type="nucleotide sequence ID" value="XM_043206542.1"/>
</dbReference>
<dbReference type="InterPro" id="IPR011650">
    <property type="entry name" value="Peptidase_M20_dimer"/>
</dbReference>
<dbReference type="GO" id="GO:0046872">
    <property type="term" value="F:metal ion binding"/>
    <property type="evidence" value="ECO:0007669"/>
    <property type="project" value="UniProtKB-KW"/>
</dbReference>
<evidence type="ECO:0000256" key="4">
    <source>
        <dbReference type="ARBA" id="ARBA00022801"/>
    </source>
</evidence>
<name>A0AAN6I6Y4_PICAN</name>
<feature type="active site" description="Proton acceptor" evidence="6">
    <location>
        <position position="216"/>
    </location>
</feature>
<feature type="active site" evidence="6">
    <location>
        <position position="149"/>
    </location>
</feature>
<dbReference type="InterPro" id="IPR047177">
    <property type="entry name" value="Pept_M20A"/>
</dbReference>
<evidence type="ECO:0000256" key="3">
    <source>
        <dbReference type="ARBA" id="ARBA00022723"/>
    </source>
</evidence>
<keyword evidence="8" id="KW-0472">Membrane</keyword>
<dbReference type="Gene3D" id="1.10.150.900">
    <property type="match status" value="1"/>
</dbReference>
<dbReference type="EMBL" id="JAHLUX010000002">
    <property type="protein sequence ID" value="KAG7820722.1"/>
    <property type="molecule type" value="Genomic_DNA"/>
</dbReference>
<evidence type="ECO:0000256" key="6">
    <source>
        <dbReference type="PIRSR" id="PIRSR037217-1"/>
    </source>
</evidence>
<evidence type="ECO:0000259" key="9">
    <source>
        <dbReference type="Pfam" id="PF07687"/>
    </source>
</evidence>
<evidence type="ECO:0000256" key="7">
    <source>
        <dbReference type="PIRSR" id="PIRSR037217-2"/>
    </source>
</evidence>
<feature type="binding site" evidence="7">
    <location>
        <position position="147"/>
    </location>
    <ligand>
        <name>Zn(2+)</name>
        <dbReference type="ChEBI" id="CHEBI:29105"/>
        <label>2</label>
    </ligand>
</feature>
<gene>
    <name evidence="10" type="ORF">KL928_000806</name>
</gene>
<feature type="binding site" evidence="7">
    <location>
        <position position="243"/>
    </location>
    <ligand>
        <name>Zn(2+)</name>
        <dbReference type="ChEBI" id="CHEBI:29105"/>
        <label>2</label>
    </ligand>
</feature>
<protein>
    <recommendedName>
        <fullName evidence="9">Peptidase M20 dimerisation domain-containing protein</fullName>
    </recommendedName>
</protein>
<dbReference type="Pfam" id="PF01546">
    <property type="entry name" value="Peptidase_M20"/>
    <property type="match status" value="1"/>
</dbReference>
<organism evidence="10 11">
    <name type="scientific">Pichia angusta</name>
    <name type="common">Yeast</name>
    <name type="synonym">Hansenula polymorpha</name>
    <dbReference type="NCBI Taxonomy" id="870730"/>
    <lineage>
        <taxon>Eukaryota</taxon>
        <taxon>Fungi</taxon>
        <taxon>Dikarya</taxon>
        <taxon>Ascomycota</taxon>
        <taxon>Saccharomycotina</taxon>
        <taxon>Pichiomycetes</taxon>
        <taxon>Pichiales</taxon>
        <taxon>Pichiaceae</taxon>
        <taxon>Ogataea</taxon>
    </lineage>
</organism>
<feature type="transmembrane region" description="Helical" evidence="8">
    <location>
        <begin position="9"/>
        <end position="27"/>
    </location>
</feature>
<evidence type="ECO:0000313" key="11">
    <source>
        <dbReference type="Proteomes" id="UP001196530"/>
    </source>
</evidence>
<reference evidence="10" key="1">
    <citation type="journal article" date="2021" name="G3 (Bethesda)">
        <title>Genomic diversity, chromosomal rearrangements, and interspecies hybridization in the ogataea polymorpha species complex.</title>
        <authorList>
            <person name="Hanson S.J."/>
            <person name="Cinneide E.O."/>
            <person name="Salzberg L.I."/>
            <person name="Wolfe K.H."/>
            <person name="McGowan J."/>
            <person name="Fitzpatrick D.A."/>
            <person name="Matlin K."/>
        </authorList>
    </citation>
    <scope>NUCLEOTIDE SEQUENCE</scope>
    <source>
        <strain evidence="10">61-244</strain>
    </source>
</reference>
<evidence type="ECO:0000256" key="5">
    <source>
        <dbReference type="ARBA" id="ARBA00022833"/>
    </source>
</evidence>
<dbReference type="AlphaFoldDB" id="A0AAN6I6Y4"/>
<dbReference type="InterPro" id="IPR002933">
    <property type="entry name" value="Peptidase_M20"/>
</dbReference>
<evidence type="ECO:0000313" key="10">
    <source>
        <dbReference type="EMBL" id="KAG7820722.1"/>
    </source>
</evidence>
<proteinExistence type="inferred from homology"/>
<dbReference type="SUPFAM" id="SSF55031">
    <property type="entry name" value="Bacterial exopeptidase dimerisation domain"/>
    <property type="match status" value="1"/>
</dbReference>
<comment type="caution">
    <text evidence="10">The sequence shown here is derived from an EMBL/GenBank/DDBJ whole genome shotgun (WGS) entry which is preliminary data.</text>
</comment>
<accession>A0AAN6I6Y4</accession>
<dbReference type="GO" id="GO:0000328">
    <property type="term" value="C:fungal-type vacuole lumen"/>
    <property type="evidence" value="ECO:0007669"/>
    <property type="project" value="TreeGrafter"/>
</dbReference>
<keyword evidence="8" id="KW-0812">Transmembrane</keyword>
<dbReference type="Proteomes" id="UP001196530">
    <property type="component" value="Unassembled WGS sequence"/>
</dbReference>
<sequence length="553" mass="62151">MMQSFETRIVGFIVVGFFIVFSVFWSFPEESGAAVKCPETKPHRPSNFDSHKATLSKILHSKEFRNASVMKLQAAIRTRTEVYDDDPISVEEDLTYWSKFEKFEQLLKSTFPLFYSKTTLHKVNYHGLVYIWEGSDLYLKPLVLMAHQDTVPVSNITLSQWEHDPFSGDYDGENVYGRGIADCKDQLIGLLEAAEELINNGFSPRRTIIYSFGFDEEVGGPRNKNAEWLEAKYGKDSMYAILDEGGVNLDTIQGVKMSVPGTAEKGYMDLKIILETPGGHSSIPPKHTSIGMIGEMIVELERTEFPTYFTEKNPAFWEYVCVAEHSPDMDSSVKKSILSAGHNQKANEVARKYIDVDLGKGFVVKSTRALDIITGGVKANALPEYVELTVNVRIAMEETVDTVTKRVLATIEPVIDRYHLGLALDLDGRQEIKPRKPAGNCLVKVVQAVPPAPLTPTRGNHWNIFAGTIHHVYEDLVAPDSTGLIVAPGIGSGNTDTKYYWNLTEHIYRYRPGLLPGVYSKEHGINEYIPMDSHLHLIAFYYEYILSVDETDD</sequence>